<dbReference type="GeneID" id="39585558"/>
<evidence type="ECO:0000256" key="9">
    <source>
        <dbReference type="SAM" id="MobiDB-lite"/>
    </source>
</evidence>
<evidence type="ECO:0000256" key="1">
    <source>
        <dbReference type="ARBA" id="ARBA00004123"/>
    </source>
</evidence>
<evidence type="ECO:0000313" key="12">
    <source>
        <dbReference type="Proteomes" id="UP000279236"/>
    </source>
</evidence>
<evidence type="ECO:0000256" key="6">
    <source>
        <dbReference type="ARBA" id="ARBA00023187"/>
    </source>
</evidence>
<evidence type="ECO:0000256" key="4">
    <source>
        <dbReference type="ARBA" id="ARBA00022490"/>
    </source>
</evidence>
<dbReference type="GO" id="GO:0005634">
    <property type="term" value="C:nucleus"/>
    <property type="evidence" value="ECO:0007669"/>
    <property type="project" value="UniProtKB-SubCell"/>
</dbReference>
<keyword evidence="7" id="KW-0539">Nucleus</keyword>
<sequence>MLVHIRLPAPLGVRILDVAASTPASSLAEEWGPEAYIRTRAGLVSPDTPISDLAHASNPDFPVDLEVCARILGGKGGFGANLRAAGGRMNASKSTNFDSCRDLNGRRLGTIKEAQKQSDLIESLPELQAKAAAESKAKLEALERKLGVSSDEIGAKNGDGSKRLAEVDVEELARKKHKFDDNKFIEESREIKENVRSAVGAALLKKRKKKAAEAAKDSTTAKPKAAATAKKTETKAAMPPPKVATVA</sequence>
<dbReference type="InterPro" id="IPR051421">
    <property type="entry name" value="RNA_Proc_DNA_Dmg_Regulator"/>
</dbReference>
<dbReference type="EMBL" id="RSCE01000001">
    <property type="protein sequence ID" value="RSH88470.1"/>
    <property type="molecule type" value="Genomic_DNA"/>
</dbReference>
<feature type="region of interest" description="Disordered" evidence="9">
    <location>
        <begin position="206"/>
        <end position="247"/>
    </location>
</feature>
<dbReference type="GO" id="GO:0008380">
    <property type="term" value="P:RNA splicing"/>
    <property type="evidence" value="ECO:0007669"/>
    <property type="project" value="UniProtKB-KW"/>
</dbReference>
<comment type="similarity">
    <text evidence="3">Belongs to the SDE2 family.</text>
</comment>
<dbReference type="RefSeq" id="XP_028480678.1">
    <property type="nucleotide sequence ID" value="XM_028616821.1"/>
</dbReference>
<dbReference type="Proteomes" id="UP000279236">
    <property type="component" value="Unassembled WGS sequence"/>
</dbReference>
<gene>
    <name evidence="11" type="ORF">EHS24_001015</name>
</gene>
<dbReference type="GO" id="GO:0006397">
    <property type="term" value="P:mRNA processing"/>
    <property type="evidence" value="ECO:0007669"/>
    <property type="project" value="UniProtKB-KW"/>
</dbReference>
<feature type="domain" description="SDE2-like" evidence="10">
    <location>
        <begin position="73"/>
        <end position="199"/>
    </location>
</feature>
<comment type="caution">
    <text evidence="11">The sequence shown here is derived from an EMBL/GenBank/DDBJ whole genome shotgun (WGS) entry which is preliminary data.</text>
</comment>
<organism evidence="11 12">
    <name type="scientific">Apiotrichum porosum</name>
    <dbReference type="NCBI Taxonomy" id="105984"/>
    <lineage>
        <taxon>Eukaryota</taxon>
        <taxon>Fungi</taxon>
        <taxon>Dikarya</taxon>
        <taxon>Basidiomycota</taxon>
        <taxon>Agaricomycotina</taxon>
        <taxon>Tremellomycetes</taxon>
        <taxon>Trichosporonales</taxon>
        <taxon>Trichosporonaceae</taxon>
        <taxon>Apiotrichum</taxon>
    </lineage>
</organism>
<feature type="compositionally biased region" description="Pro residues" evidence="9">
    <location>
        <begin position="238"/>
        <end position="247"/>
    </location>
</feature>
<dbReference type="PANTHER" id="PTHR12786:SF1">
    <property type="entry name" value="SPLICING REGULATOR SDE2"/>
    <property type="match status" value="1"/>
</dbReference>
<keyword evidence="6" id="KW-0508">mRNA splicing</keyword>
<comment type="subcellular location">
    <subcellularLocation>
        <location evidence="2">Cytoplasm</location>
    </subcellularLocation>
    <subcellularLocation>
        <location evidence="1">Nucleus</location>
    </subcellularLocation>
</comment>
<dbReference type="OrthoDB" id="547031at2759"/>
<dbReference type="STRING" id="105984.A0A427YBH0"/>
<reference evidence="11 12" key="1">
    <citation type="submission" date="2018-11" db="EMBL/GenBank/DDBJ databases">
        <title>Genome sequence of Apiotrichum porosum DSM 27194.</title>
        <authorList>
            <person name="Aliyu H."/>
            <person name="Gorte O."/>
            <person name="Ochsenreither K."/>
        </authorList>
    </citation>
    <scope>NUCLEOTIDE SEQUENCE [LARGE SCALE GENOMIC DNA]</scope>
    <source>
        <strain evidence="11 12">DSM 27194</strain>
    </source>
</reference>
<evidence type="ECO:0000256" key="8">
    <source>
        <dbReference type="ARBA" id="ARBA00023306"/>
    </source>
</evidence>
<keyword evidence="12" id="KW-1185">Reference proteome</keyword>
<protein>
    <recommendedName>
        <fullName evidence="10">SDE2-like domain-containing protein</fullName>
    </recommendedName>
</protein>
<evidence type="ECO:0000256" key="3">
    <source>
        <dbReference type="ARBA" id="ARBA00008726"/>
    </source>
</evidence>
<evidence type="ECO:0000259" key="10">
    <source>
        <dbReference type="Pfam" id="PF22782"/>
    </source>
</evidence>
<proteinExistence type="inferred from homology"/>
<accession>A0A427YBH0</accession>
<evidence type="ECO:0000256" key="7">
    <source>
        <dbReference type="ARBA" id="ARBA00023242"/>
    </source>
</evidence>
<evidence type="ECO:0000256" key="2">
    <source>
        <dbReference type="ARBA" id="ARBA00004496"/>
    </source>
</evidence>
<keyword evidence="5" id="KW-0507">mRNA processing</keyword>
<keyword evidence="8" id="KW-0131">Cell cycle</keyword>
<dbReference type="AlphaFoldDB" id="A0A427YBH0"/>
<evidence type="ECO:0000256" key="5">
    <source>
        <dbReference type="ARBA" id="ARBA00022664"/>
    </source>
</evidence>
<dbReference type="PANTHER" id="PTHR12786">
    <property type="entry name" value="SPLICING FACTOR SF3A-RELATED"/>
    <property type="match status" value="1"/>
</dbReference>
<evidence type="ECO:0000313" key="11">
    <source>
        <dbReference type="EMBL" id="RSH88470.1"/>
    </source>
</evidence>
<dbReference type="InterPro" id="IPR053822">
    <property type="entry name" value="SDE2-like_dom"/>
</dbReference>
<dbReference type="Pfam" id="PF22782">
    <property type="entry name" value="SDE2"/>
    <property type="match status" value="1"/>
</dbReference>
<name>A0A427YBH0_9TREE</name>
<dbReference type="GO" id="GO:0005737">
    <property type="term" value="C:cytoplasm"/>
    <property type="evidence" value="ECO:0007669"/>
    <property type="project" value="UniProtKB-SubCell"/>
</dbReference>
<keyword evidence="4" id="KW-0963">Cytoplasm</keyword>
<feature type="compositionally biased region" description="Low complexity" evidence="9">
    <location>
        <begin position="217"/>
        <end position="229"/>
    </location>
</feature>